<accession>S2WLL6</accession>
<name>S2WLL6_9ACTN</name>
<dbReference type="PANTHER" id="PTHR43179:SF12">
    <property type="entry name" value="GALACTOFURANOSYLTRANSFERASE GLFT2"/>
    <property type="match status" value="1"/>
</dbReference>
<dbReference type="PATRIC" id="fig|883161.3.peg.318"/>
<evidence type="ECO:0000259" key="5">
    <source>
        <dbReference type="Pfam" id="PF00535"/>
    </source>
</evidence>
<evidence type="ECO:0000256" key="4">
    <source>
        <dbReference type="ARBA" id="ARBA00022679"/>
    </source>
</evidence>
<dbReference type="Pfam" id="PF00535">
    <property type="entry name" value="Glycos_transf_2"/>
    <property type="match status" value="1"/>
</dbReference>
<dbReference type="SUPFAM" id="SSF53448">
    <property type="entry name" value="Nucleotide-diphospho-sugar transferases"/>
    <property type="match status" value="1"/>
</dbReference>
<dbReference type="STRING" id="883161.HMPREF9306_00316"/>
<evidence type="ECO:0000313" key="7">
    <source>
        <dbReference type="Proteomes" id="UP000014417"/>
    </source>
</evidence>
<keyword evidence="4" id="KW-0808">Transferase</keyword>
<proteinExistence type="inferred from homology"/>
<dbReference type="InterPro" id="IPR029044">
    <property type="entry name" value="Nucleotide-diphossugar_trans"/>
</dbReference>
<comment type="similarity">
    <text evidence="2">Belongs to the glycosyltransferase 2 family.</text>
</comment>
<sequence length="314" mass="34634">MSVRVAAVVVAWNRADILRDTVAALGCQERKVDDIVVVDNASTDSTPEFLAQSEIVDDVITMPENLGGAGGFAAGIARAVSRGADYVWIMDDDTVPTPKALSELLASLAKYPGEPAIMACRADWFDGREHPMNKPRTRFGMPKRMHTDAKKAGARQIRTASFVAIMIDAQAVREEGLPIADYFLWNDDFEYTARLLRKRIGLYVDAARVEHRTKVFGNSTADPGPRFFNEVRNKIWVFGFSHGLSPLEKLLFGGKTLLRWTKMILKSGDRRAMLGYLRDGIAAGCKFPRRNSEVLAGTPVADEVTQIEQGAGNE</sequence>
<keyword evidence="3" id="KW-0328">Glycosyltransferase</keyword>
<dbReference type="Gene3D" id="3.90.550.10">
    <property type="entry name" value="Spore Coat Polysaccharide Biosynthesis Protein SpsA, Chain A"/>
    <property type="match status" value="1"/>
</dbReference>
<evidence type="ECO:0000313" key="6">
    <source>
        <dbReference type="EMBL" id="EPD33562.1"/>
    </source>
</evidence>
<dbReference type="RefSeq" id="WP_016455171.1">
    <property type="nucleotide sequence ID" value="NZ_KE150269.1"/>
</dbReference>
<comment type="caution">
    <text evidence="6">The sequence shown here is derived from an EMBL/GenBank/DDBJ whole genome shotgun (WGS) entry which is preliminary data.</text>
</comment>
<dbReference type="HOGENOM" id="CLU_023845_2_1_11"/>
<evidence type="ECO:0000256" key="1">
    <source>
        <dbReference type="ARBA" id="ARBA00004776"/>
    </source>
</evidence>
<protein>
    <recommendedName>
        <fullName evidence="5">Glycosyltransferase 2-like domain-containing protein</fullName>
    </recommendedName>
</protein>
<evidence type="ECO:0000256" key="2">
    <source>
        <dbReference type="ARBA" id="ARBA00006739"/>
    </source>
</evidence>
<reference evidence="6 7" key="1">
    <citation type="submission" date="2013-04" db="EMBL/GenBank/DDBJ databases">
        <title>The Genome Sequence of Propionimicrobium lymphophilum ACS-093-V-SCH5.</title>
        <authorList>
            <consortium name="The Broad Institute Genomics Platform"/>
            <person name="Earl A."/>
            <person name="Ward D."/>
            <person name="Feldgarden M."/>
            <person name="Gevers D."/>
            <person name="Saerens B."/>
            <person name="Vaneechoutte M."/>
            <person name="Walker B."/>
            <person name="Young S."/>
            <person name="Zeng Q."/>
            <person name="Gargeya S."/>
            <person name="Fitzgerald M."/>
            <person name="Haas B."/>
            <person name="Abouelleil A."/>
            <person name="Allen A.W."/>
            <person name="Alvarado L."/>
            <person name="Arachchi H.M."/>
            <person name="Berlin A.M."/>
            <person name="Chapman S.B."/>
            <person name="Gainer-Dewar J."/>
            <person name="Goldberg J."/>
            <person name="Griggs A."/>
            <person name="Gujja S."/>
            <person name="Hansen M."/>
            <person name="Howarth C."/>
            <person name="Imamovic A."/>
            <person name="Ireland A."/>
            <person name="Larimer J."/>
            <person name="McCowan C."/>
            <person name="Murphy C."/>
            <person name="Pearson M."/>
            <person name="Poon T.W."/>
            <person name="Priest M."/>
            <person name="Roberts A."/>
            <person name="Saif S."/>
            <person name="Shea T."/>
            <person name="Sisk P."/>
            <person name="Sykes S."/>
            <person name="Wortman J."/>
            <person name="Nusbaum C."/>
            <person name="Birren B."/>
        </authorList>
    </citation>
    <scope>NUCLEOTIDE SEQUENCE [LARGE SCALE GENOMIC DNA]</scope>
    <source>
        <strain evidence="6 7">ACS-093-V-SCH5</strain>
    </source>
</reference>
<dbReference type="OrthoDB" id="7665907at2"/>
<dbReference type="GO" id="GO:0016757">
    <property type="term" value="F:glycosyltransferase activity"/>
    <property type="evidence" value="ECO:0007669"/>
    <property type="project" value="UniProtKB-KW"/>
</dbReference>
<comment type="pathway">
    <text evidence="1">Cell wall biogenesis; cell wall polysaccharide biosynthesis.</text>
</comment>
<dbReference type="EMBL" id="AGZR01000004">
    <property type="protein sequence ID" value="EPD33562.1"/>
    <property type="molecule type" value="Genomic_DNA"/>
</dbReference>
<gene>
    <name evidence="6" type="ORF">HMPREF9306_00316</name>
</gene>
<dbReference type="InterPro" id="IPR001173">
    <property type="entry name" value="Glyco_trans_2-like"/>
</dbReference>
<dbReference type="PANTHER" id="PTHR43179">
    <property type="entry name" value="RHAMNOSYLTRANSFERASE WBBL"/>
    <property type="match status" value="1"/>
</dbReference>
<evidence type="ECO:0000256" key="3">
    <source>
        <dbReference type="ARBA" id="ARBA00022676"/>
    </source>
</evidence>
<dbReference type="AlphaFoldDB" id="S2WLL6"/>
<dbReference type="Proteomes" id="UP000014417">
    <property type="component" value="Unassembled WGS sequence"/>
</dbReference>
<keyword evidence="7" id="KW-1185">Reference proteome</keyword>
<organism evidence="6 7">
    <name type="scientific">Propionimicrobium lymphophilum ACS-093-V-SCH5</name>
    <dbReference type="NCBI Taxonomy" id="883161"/>
    <lineage>
        <taxon>Bacteria</taxon>
        <taxon>Bacillati</taxon>
        <taxon>Actinomycetota</taxon>
        <taxon>Actinomycetes</taxon>
        <taxon>Propionibacteriales</taxon>
        <taxon>Propionibacteriaceae</taxon>
        <taxon>Propionimicrobium</taxon>
    </lineage>
</organism>
<feature type="domain" description="Glycosyltransferase 2-like" evidence="5">
    <location>
        <begin position="8"/>
        <end position="159"/>
    </location>
</feature>